<name>A0ABM1SII6_LIMPO</name>
<comment type="similarity">
    <text evidence="1 5">Belongs to the cytochrome P450 family.</text>
</comment>
<evidence type="ECO:0000256" key="3">
    <source>
        <dbReference type="ARBA" id="ARBA00023004"/>
    </source>
</evidence>
<dbReference type="GeneID" id="106460926"/>
<sequence>MELPGYSGSFLSDKTRELYKNVDEFAKKYSSQYNSSIFLSRLLLKPTVVVTDNATVRELLADKEGNFEMGYKEFFYEIYGDVLLFLSGEESKPVRAVLESLMTRDHGNTYTTFLEKIMDNWMDKLETSKPIDVYKHFKKMSTHISLSLFLGIDPAESANFVDHLIELTTTHWHGIISIPLNVKIPLFASTTYRKALDAKAELLEIIRKQLQVASVGFISQMHDDNRMEFEKQADHILLFVSALVPKALAAILTAFIFSSPFWYEKFVDLKGNMKEEDLLGIILEVERCWPPFVGGRRVANKDCQLGGYLIPKGYGVIYLATSAHRDPSVFSNPEEFIASRWTGDVPAQRSTLFTFGAGSRSCIGTDLMEAVILKFCRKLMERFQWEVKENGGSLKWMPVSRPKDRVIAVFKSHISTSEKDQ</sequence>
<protein>
    <submittedName>
        <fullName evidence="7">Beta-amyrin 11-oxidase-like</fullName>
    </submittedName>
</protein>
<keyword evidence="3 5" id="KW-0408">Iron</keyword>
<keyword evidence="6" id="KW-1185">Reference proteome</keyword>
<evidence type="ECO:0000256" key="2">
    <source>
        <dbReference type="ARBA" id="ARBA00022723"/>
    </source>
</evidence>
<dbReference type="InterPro" id="IPR002397">
    <property type="entry name" value="Cyt_P450_B"/>
</dbReference>
<evidence type="ECO:0000313" key="7">
    <source>
        <dbReference type="RefSeq" id="XP_022243441.1"/>
    </source>
</evidence>
<evidence type="ECO:0000313" key="6">
    <source>
        <dbReference type="Proteomes" id="UP000694941"/>
    </source>
</evidence>
<dbReference type="InterPro" id="IPR036396">
    <property type="entry name" value="Cyt_P450_sf"/>
</dbReference>
<keyword evidence="4 5" id="KW-0503">Monooxygenase</keyword>
<evidence type="ECO:0000256" key="4">
    <source>
        <dbReference type="ARBA" id="ARBA00023033"/>
    </source>
</evidence>
<dbReference type="Gene3D" id="1.10.630.10">
    <property type="entry name" value="Cytochrome P450"/>
    <property type="match status" value="1"/>
</dbReference>
<keyword evidence="5" id="KW-0349">Heme</keyword>
<dbReference type="PRINTS" id="PR00359">
    <property type="entry name" value="BP450"/>
</dbReference>
<dbReference type="PANTHER" id="PTHR24286:SF252">
    <property type="entry name" value="CYTOCHROME P450 26B1"/>
    <property type="match status" value="1"/>
</dbReference>
<dbReference type="InterPro" id="IPR001128">
    <property type="entry name" value="Cyt_P450"/>
</dbReference>
<organism evidence="6 7">
    <name type="scientific">Limulus polyphemus</name>
    <name type="common">Atlantic horseshoe crab</name>
    <dbReference type="NCBI Taxonomy" id="6850"/>
    <lineage>
        <taxon>Eukaryota</taxon>
        <taxon>Metazoa</taxon>
        <taxon>Ecdysozoa</taxon>
        <taxon>Arthropoda</taxon>
        <taxon>Chelicerata</taxon>
        <taxon>Merostomata</taxon>
        <taxon>Xiphosura</taxon>
        <taxon>Limulidae</taxon>
        <taxon>Limulus</taxon>
    </lineage>
</organism>
<evidence type="ECO:0000256" key="5">
    <source>
        <dbReference type="RuleBase" id="RU000461"/>
    </source>
</evidence>
<dbReference type="PANTHER" id="PTHR24286">
    <property type="entry name" value="CYTOCHROME P450 26"/>
    <property type="match status" value="1"/>
</dbReference>
<proteinExistence type="inferred from homology"/>
<dbReference type="InterPro" id="IPR017972">
    <property type="entry name" value="Cyt_P450_CS"/>
</dbReference>
<dbReference type="SUPFAM" id="SSF48264">
    <property type="entry name" value="Cytochrome P450"/>
    <property type="match status" value="1"/>
</dbReference>
<dbReference type="Pfam" id="PF00067">
    <property type="entry name" value="p450"/>
    <property type="match status" value="2"/>
</dbReference>
<reference evidence="7" key="1">
    <citation type="submission" date="2025-08" db="UniProtKB">
        <authorList>
            <consortium name="RefSeq"/>
        </authorList>
    </citation>
    <scope>IDENTIFICATION</scope>
    <source>
        <tissue evidence="7">Muscle</tissue>
    </source>
</reference>
<keyword evidence="5" id="KW-0560">Oxidoreductase</keyword>
<dbReference type="Proteomes" id="UP000694941">
    <property type="component" value="Unplaced"/>
</dbReference>
<keyword evidence="2 5" id="KW-0479">Metal-binding</keyword>
<dbReference type="PROSITE" id="PS00086">
    <property type="entry name" value="CYTOCHROME_P450"/>
    <property type="match status" value="1"/>
</dbReference>
<gene>
    <name evidence="7" type="primary">LOC106460926</name>
</gene>
<accession>A0ABM1SII6</accession>
<dbReference type="RefSeq" id="XP_022243441.1">
    <property type="nucleotide sequence ID" value="XM_022387733.1"/>
</dbReference>
<evidence type="ECO:0000256" key="1">
    <source>
        <dbReference type="ARBA" id="ARBA00010617"/>
    </source>
</evidence>